<name>A0A343SB34_HYAAS</name>
<evidence type="ECO:0000256" key="14">
    <source>
        <dbReference type="ARBA" id="ARBA00023075"/>
    </source>
</evidence>
<evidence type="ECO:0000256" key="4">
    <source>
        <dbReference type="ARBA" id="ARBA00012944"/>
    </source>
</evidence>
<dbReference type="InterPro" id="IPR050175">
    <property type="entry name" value="Complex_I_Subunit_2"/>
</dbReference>
<keyword evidence="14 18" id="KW-0830">Ubiquinone</keyword>
<evidence type="ECO:0000256" key="17">
    <source>
        <dbReference type="ARBA" id="ARBA00049551"/>
    </source>
</evidence>
<keyword evidence="16 18" id="KW-0472">Membrane</keyword>
<dbReference type="GO" id="GO:0006120">
    <property type="term" value="P:mitochondrial electron transport, NADH to ubiquinone"/>
    <property type="evidence" value="ECO:0007669"/>
    <property type="project" value="InterPro"/>
</dbReference>
<organism evidence="20">
    <name type="scientific">Hyalomma asiaticum asiaticum</name>
    <name type="common">Tick</name>
    <dbReference type="NCBI Taxonomy" id="266039"/>
    <lineage>
        <taxon>Eukaryota</taxon>
        <taxon>Metazoa</taxon>
        <taxon>Ecdysozoa</taxon>
        <taxon>Arthropoda</taxon>
        <taxon>Chelicerata</taxon>
        <taxon>Arachnida</taxon>
        <taxon>Acari</taxon>
        <taxon>Parasitiformes</taxon>
        <taxon>Ixodida</taxon>
        <taxon>Ixodoidea</taxon>
        <taxon>Ixodidae</taxon>
        <taxon>Hyalomminae</taxon>
        <taxon>Hyalomma</taxon>
    </lineage>
</organism>
<comment type="subcellular location">
    <subcellularLocation>
        <location evidence="2 18">Mitochondrion inner membrane</location>
        <topology evidence="2 18">Multi-pass membrane protein</topology>
    </subcellularLocation>
</comment>
<evidence type="ECO:0000256" key="2">
    <source>
        <dbReference type="ARBA" id="ARBA00004448"/>
    </source>
</evidence>
<dbReference type="GO" id="GO:0005743">
    <property type="term" value="C:mitochondrial inner membrane"/>
    <property type="evidence" value="ECO:0007669"/>
    <property type="project" value="UniProtKB-SubCell"/>
</dbReference>
<keyword evidence="12 18" id="KW-1133">Transmembrane helix</keyword>
<evidence type="ECO:0000256" key="3">
    <source>
        <dbReference type="ARBA" id="ARBA00007012"/>
    </source>
</evidence>
<comment type="function">
    <text evidence="18">Core subunit of the mitochondrial membrane respiratory chain NADH dehydrogenase (Complex I) which catalyzes electron transfer from NADH through the respiratory chain, using ubiquinone as an electron acceptor. Essential for the catalytic activity and assembly of complex I.</text>
</comment>
<gene>
    <name evidence="20" type="primary">ND2</name>
</gene>
<evidence type="ECO:0000256" key="1">
    <source>
        <dbReference type="ARBA" id="ARBA00003257"/>
    </source>
</evidence>
<proteinExistence type="inferred from homology"/>
<keyword evidence="15 18" id="KW-0496">Mitochondrion</keyword>
<evidence type="ECO:0000313" key="20">
    <source>
        <dbReference type="EMBL" id="AUQ23334.1"/>
    </source>
</evidence>
<evidence type="ECO:0000256" key="9">
    <source>
        <dbReference type="ARBA" id="ARBA00022792"/>
    </source>
</evidence>
<keyword evidence="10 18" id="KW-1278">Translocase</keyword>
<keyword evidence="8 18" id="KW-0812">Transmembrane</keyword>
<dbReference type="Pfam" id="PF00361">
    <property type="entry name" value="Proton_antipo_M"/>
    <property type="match status" value="1"/>
</dbReference>
<reference evidence="20" key="1">
    <citation type="submission" date="2017-05" db="EMBL/GenBank/DDBJ databases">
        <title>The complete mitochondrial genomes of two species and their phylogenetic implications (H. asiaticum asiaticum and H. asiaticum kozlovi).</title>
        <authorList>
            <person name="Liu Z.Q."/>
            <person name="Nuer K."/>
            <person name="Chen S.J."/>
            <person name="Zhao L."/>
            <person name="Zhang Z.Z."/>
            <person name="Ailisir M."/>
            <person name="Han T."/>
            <person name="Wang J.W."/>
            <person name="Wang Y.Z."/>
            <person name="Chen C.F."/>
        </authorList>
    </citation>
    <scope>NUCLEOTIDE SEQUENCE</scope>
</reference>
<feature type="transmembrane region" description="Helical" evidence="18">
    <location>
        <begin position="227"/>
        <end position="254"/>
    </location>
</feature>
<dbReference type="InterPro" id="IPR003917">
    <property type="entry name" value="NADH_UbQ_OxRdtase_chain2"/>
</dbReference>
<dbReference type="InterPro" id="IPR001750">
    <property type="entry name" value="ND/Mrp_TM"/>
</dbReference>
<feature type="transmembrane region" description="Helical" evidence="18">
    <location>
        <begin position="112"/>
        <end position="131"/>
    </location>
</feature>
<feature type="transmembrane region" description="Helical" evidence="18">
    <location>
        <begin position="297"/>
        <end position="319"/>
    </location>
</feature>
<keyword evidence="9 18" id="KW-0999">Mitochondrion inner membrane</keyword>
<dbReference type="GO" id="GO:0008137">
    <property type="term" value="F:NADH dehydrogenase (ubiquinone) activity"/>
    <property type="evidence" value="ECO:0007669"/>
    <property type="project" value="UniProtKB-EC"/>
</dbReference>
<evidence type="ECO:0000256" key="12">
    <source>
        <dbReference type="ARBA" id="ARBA00022989"/>
    </source>
</evidence>
<evidence type="ECO:0000256" key="18">
    <source>
        <dbReference type="RuleBase" id="RU003403"/>
    </source>
</evidence>
<evidence type="ECO:0000256" key="7">
    <source>
        <dbReference type="ARBA" id="ARBA00022660"/>
    </source>
</evidence>
<dbReference type="PRINTS" id="PR01436">
    <property type="entry name" value="NADHDHGNASE2"/>
</dbReference>
<feature type="domain" description="NADH:quinone oxidoreductase/Mrp antiporter transmembrane" evidence="19">
    <location>
        <begin position="21"/>
        <end position="269"/>
    </location>
</feature>
<evidence type="ECO:0000256" key="13">
    <source>
        <dbReference type="ARBA" id="ARBA00023027"/>
    </source>
</evidence>
<geneLocation type="mitochondrion" evidence="20"/>
<keyword evidence="11 18" id="KW-0249">Electron transport</keyword>
<keyword evidence="7 18" id="KW-0679">Respiratory chain</keyword>
<evidence type="ECO:0000256" key="11">
    <source>
        <dbReference type="ARBA" id="ARBA00022982"/>
    </source>
</evidence>
<evidence type="ECO:0000256" key="15">
    <source>
        <dbReference type="ARBA" id="ARBA00023128"/>
    </source>
</evidence>
<accession>A0A343SB34</accession>
<comment type="similarity">
    <text evidence="3 18">Belongs to the complex I subunit 2 family.</text>
</comment>
<evidence type="ECO:0000256" key="8">
    <source>
        <dbReference type="ARBA" id="ARBA00022692"/>
    </source>
</evidence>
<dbReference type="PANTHER" id="PTHR46552:SF1">
    <property type="entry name" value="NADH-UBIQUINONE OXIDOREDUCTASE CHAIN 2"/>
    <property type="match status" value="1"/>
</dbReference>
<comment type="function">
    <text evidence="1">Core subunit of the mitochondrial membrane respiratory chain NADH dehydrogenase (Complex I) that is believed to belong to the minimal assembly required for catalysis. Complex I functions in the transfer of electrons from NADH to the respiratory chain. The immediate electron acceptor for the enzyme is believed to be ubiquinone.</text>
</comment>
<dbReference type="EC" id="7.1.1.2" evidence="4 18"/>
<dbReference type="EMBL" id="MF101817">
    <property type="protein sequence ID" value="AUQ23334.1"/>
    <property type="molecule type" value="Genomic_DNA"/>
</dbReference>
<keyword evidence="13 18" id="KW-0520">NAD</keyword>
<evidence type="ECO:0000256" key="5">
    <source>
        <dbReference type="ARBA" id="ARBA00021008"/>
    </source>
</evidence>
<feature type="transmembrane region" description="Helical" evidence="18">
    <location>
        <begin position="260"/>
        <end position="285"/>
    </location>
</feature>
<dbReference type="PANTHER" id="PTHR46552">
    <property type="entry name" value="NADH-UBIQUINONE OXIDOREDUCTASE CHAIN 2"/>
    <property type="match status" value="1"/>
</dbReference>
<protein>
    <recommendedName>
        <fullName evidence="5 18">NADH-ubiquinone oxidoreductase chain 2</fullName>
        <ecNumber evidence="4 18">7.1.1.2</ecNumber>
    </recommendedName>
</protein>
<evidence type="ECO:0000256" key="6">
    <source>
        <dbReference type="ARBA" id="ARBA00022448"/>
    </source>
</evidence>
<dbReference type="AlphaFoldDB" id="A0A343SB34"/>
<evidence type="ECO:0000256" key="16">
    <source>
        <dbReference type="ARBA" id="ARBA00023136"/>
    </source>
</evidence>
<feature type="transmembrane region" description="Helical" evidence="18">
    <location>
        <begin position="50"/>
        <end position="75"/>
    </location>
</feature>
<feature type="transmembrane region" description="Helical" evidence="18">
    <location>
        <begin position="137"/>
        <end position="155"/>
    </location>
</feature>
<feature type="transmembrane region" description="Helical" evidence="18">
    <location>
        <begin position="81"/>
        <end position="105"/>
    </location>
</feature>
<sequence>MFFKKTMLWVLTITIIMAISSNMWFIYWLLMEINLMAFIPIMNNYKMKNYLSMIVYFVIQSFSSSLFFLSSFMFMLNETPLFLNILNIAILIKLSIIPFHYWILLMSESLDFFPLFILLTMQKIIPLLIIEKFMTNLSLYFTMLSTILSSIFMMKLKLIKKIMILSSISHLGWILSMIFFKINFWMTYLIIYMYIISSLIKTCQNYNFFTIKHMMTMKIHSKIKLSLLTNILSLGGMPPFLGFFIKAMSILILMKHTTTFIFILILSSLMNLFTYIRMLTPLFLLSNKTIKNSFFFFNFKNFFFKINMIMLIFMLNMFIM</sequence>
<evidence type="ECO:0000259" key="19">
    <source>
        <dbReference type="Pfam" id="PF00361"/>
    </source>
</evidence>
<comment type="catalytic activity">
    <reaction evidence="17 18">
        <text>a ubiquinone + NADH + 5 H(+)(in) = a ubiquinol + NAD(+) + 4 H(+)(out)</text>
        <dbReference type="Rhea" id="RHEA:29091"/>
        <dbReference type="Rhea" id="RHEA-COMP:9565"/>
        <dbReference type="Rhea" id="RHEA-COMP:9566"/>
        <dbReference type="ChEBI" id="CHEBI:15378"/>
        <dbReference type="ChEBI" id="CHEBI:16389"/>
        <dbReference type="ChEBI" id="CHEBI:17976"/>
        <dbReference type="ChEBI" id="CHEBI:57540"/>
        <dbReference type="ChEBI" id="CHEBI:57945"/>
        <dbReference type="EC" id="7.1.1.2"/>
    </reaction>
</comment>
<feature type="transmembrane region" description="Helical" evidence="18">
    <location>
        <begin position="6"/>
        <end position="30"/>
    </location>
</feature>
<keyword evidence="6" id="KW-0813">Transport</keyword>
<evidence type="ECO:0000256" key="10">
    <source>
        <dbReference type="ARBA" id="ARBA00022967"/>
    </source>
</evidence>